<proteinExistence type="predicted"/>
<sequence length="87" mass="9708">MRNEVLSPSRELESINTEIIAQQRVAGKAMFEIGKRLKHVRGNGLVGASWAEYCESINLTVETADRLIEVYEEFSVIKIGQGLEALT</sequence>
<name>A0A2H4J4C0_9CAUD</name>
<gene>
    <name evidence="1" type="ORF">8F11_92</name>
</gene>
<protein>
    <submittedName>
        <fullName evidence="1">Uncharacterized protein</fullName>
    </submittedName>
</protein>
<evidence type="ECO:0000313" key="1">
    <source>
        <dbReference type="EMBL" id="ASN68127.1"/>
    </source>
</evidence>
<reference evidence="1" key="1">
    <citation type="submission" date="2017-06" db="EMBL/GenBank/DDBJ databases">
        <title>Novel phages from South African skin metaviromes.</title>
        <authorList>
            <person name="van Zyl L.J."/>
            <person name="Abrahams Y."/>
            <person name="Stander E.A."/>
            <person name="Kirby B.M."/>
            <person name="Clavaud C."/>
            <person name="Farcet C."/>
            <person name="Breton L."/>
            <person name="Trindade M.I."/>
        </authorList>
    </citation>
    <scope>NUCLEOTIDE SEQUENCE</scope>
</reference>
<feature type="non-terminal residue" evidence="1">
    <location>
        <position position="87"/>
    </location>
</feature>
<organism evidence="1">
    <name type="scientific">uncultured Caudovirales phage</name>
    <dbReference type="NCBI Taxonomy" id="2100421"/>
    <lineage>
        <taxon>Viruses</taxon>
        <taxon>Duplodnaviria</taxon>
        <taxon>Heunggongvirae</taxon>
        <taxon>Uroviricota</taxon>
        <taxon>Caudoviricetes</taxon>
        <taxon>Peduoviridae</taxon>
        <taxon>Maltschvirus</taxon>
        <taxon>Maltschvirus maltsch</taxon>
    </lineage>
</organism>
<accession>A0A2H4J4C0</accession>
<dbReference type="EMBL" id="MF417871">
    <property type="protein sequence ID" value="ASN68127.1"/>
    <property type="molecule type" value="Genomic_DNA"/>
</dbReference>